<keyword evidence="5" id="KW-1185">Reference proteome</keyword>
<accession>A0A0I9VGS9</accession>
<name>A0A0I9VGS9_9MYCO</name>
<organism evidence="4 5">
    <name type="scientific">Mycobacterium haemophilum</name>
    <dbReference type="NCBI Taxonomy" id="29311"/>
    <lineage>
        <taxon>Bacteria</taxon>
        <taxon>Bacillati</taxon>
        <taxon>Actinomycetota</taxon>
        <taxon>Actinomycetes</taxon>
        <taxon>Mycobacteriales</taxon>
        <taxon>Mycobacteriaceae</taxon>
        <taxon>Mycobacterium</taxon>
    </lineage>
</organism>
<dbReference type="InterPro" id="IPR038332">
    <property type="entry name" value="PPE_sf"/>
</dbReference>
<comment type="caution">
    <text evidence="4">The sequence shown here is derived from an EMBL/GenBank/DDBJ whole genome shotgun (WGS) entry which is preliminary data.</text>
</comment>
<dbReference type="PANTHER" id="PTHR46766">
    <property type="entry name" value="GLUTAMINE-RICH PROTEIN 2"/>
    <property type="match status" value="1"/>
</dbReference>
<dbReference type="SUPFAM" id="SSF140459">
    <property type="entry name" value="PE/PPE dimer-like"/>
    <property type="match status" value="1"/>
</dbReference>
<evidence type="ECO:0000259" key="3">
    <source>
        <dbReference type="Pfam" id="PF00823"/>
    </source>
</evidence>
<dbReference type="Gene3D" id="1.20.1260.20">
    <property type="entry name" value="PPE superfamily"/>
    <property type="match status" value="1"/>
</dbReference>
<dbReference type="Proteomes" id="UP000036334">
    <property type="component" value="Unassembled WGS sequence"/>
</dbReference>
<reference evidence="4 5" key="1">
    <citation type="submission" date="2015-05" db="EMBL/GenBank/DDBJ databases">
        <title>Genome sequence of Mycobacterium haemophilum.</title>
        <authorList>
            <person name="Greninger A.L."/>
            <person name="Cunningham G."/>
            <person name="Miller S."/>
        </authorList>
    </citation>
    <scope>NUCLEOTIDE SEQUENCE [LARGE SCALE GENOMIC DNA]</scope>
    <source>
        <strain evidence="5">UC1</strain>
    </source>
</reference>
<dbReference type="GO" id="GO:0052572">
    <property type="term" value="P:response to host immune response"/>
    <property type="evidence" value="ECO:0007669"/>
    <property type="project" value="TreeGrafter"/>
</dbReference>
<dbReference type="OrthoDB" id="4721978at2"/>
<evidence type="ECO:0000256" key="1">
    <source>
        <dbReference type="ARBA" id="ARBA00010652"/>
    </source>
</evidence>
<dbReference type="PATRIC" id="fig|29311.18.peg.704"/>
<dbReference type="AlphaFoldDB" id="A0A0I9VGS9"/>
<dbReference type="PANTHER" id="PTHR46766:SF1">
    <property type="entry name" value="GLUTAMINE-RICH PROTEIN 2"/>
    <property type="match status" value="1"/>
</dbReference>
<dbReference type="EMBL" id="LDPR01000002">
    <property type="protein sequence ID" value="KLO38422.1"/>
    <property type="molecule type" value="Genomic_DNA"/>
</dbReference>
<feature type="region of interest" description="Disordered" evidence="2">
    <location>
        <begin position="1"/>
        <end position="22"/>
    </location>
</feature>
<dbReference type="STRING" id="1202450.B586_05105"/>
<comment type="similarity">
    <text evidence="1">Belongs to the mycobacterial PPE family.</text>
</comment>
<evidence type="ECO:0000313" key="4">
    <source>
        <dbReference type="EMBL" id="KLO38422.1"/>
    </source>
</evidence>
<evidence type="ECO:0000313" key="5">
    <source>
        <dbReference type="Proteomes" id="UP000036334"/>
    </source>
</evidence>
<dbReference type="InterPro" id="IPR000030">
    <property type="entry name" value="PPE_dom"/>
</dbReference>
<protein>
    <recommendedName>
        <fullName evidence="3">PPE domain-containing protein</fullName>
    </recommendedName>
</protein>
<dbReference type="Pfam" id="PF00823">
    <property type="entry name" value="PPE"/>
    <property type="match status" value="1"/>
</dbReference>
<proteinExistence type="inferred from homology"/>
<sequence>MPHSEGLPPEINSRNMWDGPGPSSMVRASKEWGLLIQEMWDLKCSFDQMLSCLTEEWSGEVARQVIDAAKPFQQWLVDLGKQITNAWNETQHILAAFCLAHNGVVHPAQIDANRAQVSALLKDNEFGLYTAAIAQLEDEYGRYWDHNGMVMDRYRAMLSGAMRKLNTPWLQPPPIANNTGLVASVPRAADRFGL</sequence>
<dbReference type="RefSeq" id="WP_047315154.1">
    <property type="nucleotide sequence ID" value="NZ_LDPQ01000011.1"/>
</dbReference>
<feature type="domain" description="PPE" evidence="3">
    <location>
        <begin position="7"/>
        <end position="165"/>
    </location>
</feature>
<evidence type="ECO:0000256" key="2">
    <source>
        <dbReference type="SAM" id="MobiDB-lite"/>
    </source>
</evidence>
<gene>
    <name evidence="4" type="ORF">ABH38_03135</name>
</gene>